<dbReference type="EMBL" id="NGKU01000001">
    <property type="protein sequence ID" value="OTN77846.1"/>
    <property type="molecule type" value="Genomic_DNA"/>
</dbReference>
<protein>
    <submittedName>
        <fullName evidence="1">Uncharacterized protein</fullName>
    </submittedName>
</protein>
<reference evidence="1 2" key="1">
    <citation type="submission" date="2017-05" db="EMBL/GenBank/DDBJ databases">
        <title>The Genome Sequence of Enterococcus sp. 8G7_MSG3316.</title>
        <authorList>
            <consortium name="The Broad Institute Genomics Platform"/>
            <consortium name="The Broad Institute Genomic Center for Infectious Diseases"/>
            <person name="Earl A."/>
            <person name="Manson A."/>
            <person name="Schwartman J."/>
            <person name="Gilmore M."/>
            <person name="Abouelleil A."/>
            <person name="Cao P."/>
            <person name="Chapman S."/>
            <person name="Cusick C."/>
            <person name="Shea T."/>
            <person name="Young S."/>
            <person name="Neafsey D."/>
            <person name="Nusbaum C."/>
            <person name="Birren B."/>
        </authorList>
    </citation>
    <scope>NUCLEOTIDE SEQUENCE [LARGE SCALE GENOMIC DNA]</scope>
    <source>
        <strain evidence="1 2">8G7_MSG3316</strain>
    </source>
</reference>
<dbReference type="AlphaFoldDB" id="A0A242A9Y1"/>
<name>A0A242A9Y1_9ENTE</name>
<evidence type="ECO:0000313" key="1">
    <source>
        <dbReference type="EMBL" id="OTN77846.1"/>
    </source>
</evidence>
<proteinExistence type="predicted"/>
<evidence type="ECO:0000313" key="2">
    <source>
        <dbReference type="Proteomes" id="UP000195043"/>
    </source>
</evidence>
<keyword evidence="2" id="KW-1185">Reference proteome</keyword>
<comment type="caution">
    <text evidence="1">The sequence shown here is derived from an EMBL/GenBank/DDBJ whole genome shotgun (WGS) entry which is preliminary data.</text>
</comment>
<accession>A0A242A9Y1</accession>
<feature type="non-terminal residue" evidence="1">
    <location>
        <position position="1"/>
    </location>
</feature>
<dbReference type="Proteomes" id="UP000195043">
    <property type="component" value="Unassembled WGS sequence"/>
</dbReference>
<gene>
    <name evidence="1" type="ORF">A5886_002947</name>
</gene>
<sequence length="19" mass="2351">FYRVCDIIKSHKKRLTFPV</sequence>
<organism evidence="1 2">
    <name type="scientific">Candidatus Enterococcus testudinis</name>
    <dbReference type="NCBI Taxonomy" id="1834191"/>
    <lineage>
        <taxon>Bacteria</taxon>
        <taxon>Bacillati</taxon>
        <taxon>Bacillota</taxon>
        <taxon>Bacilli</taxon>
        <taxon>Lactobacillales</taxon>
        <taxon>Enterococcaceae</taxon>
        <taxon>Enterococcus</taxon>
    </lineage>
</organism>